<dbReference type="STRING" id="36849.OXPF_06660"/>
<organism evidence="2 3">
    <name type="scientific">Oxobacter pfennigii</name>
    <dbReference type="NCBI Taxonomy" id="36849"/>
    <lineage>
        <taxon>Bacteria</taxon>
        <taxon>Bacillati</taxon>
        <taxon>Bacillota</taxon>
        <taxon>Clostridia</taxon>
        <taxon>Eubacteriales</taxon>
        <taxon>Clostridiaceae</taxon>
        <taxon>Oxobacter</taxon>
    </lineage>
</organism>
<evidence type="ECO:0000259" key="1">
    <source>
        <dbReference type="Pfam" id="PF00462"/>
    </source>
</evidence>
<dbReference type="Pfam" id="PF00462">
    <property type="entry name" value="Glutaredoxin"/>
    <property type="match status" value="1"/>
</dbReference>
<proteinExistence type="predicted"/>
<dbReference type="OrthoDB" id="5679012at2"/>
<evidence type="ECO:0000313" key="3">
    <source>
        <dbReference type="Proteomes" id="UP000050326"/>
    </source>
</evidence>
<accession>A0A0P8W9Z1</accession>
<dbReference type="SUPFAM" id="SSF52833">
    <property type="entry name" value="Thioredoxin-like"/>
    <property type="match status" value="1"/>
</dbReference>
<comment type="caution">
    <text evidence="2">The sequence shown here is derived from an EMBL/GenBank/DDBJ whole genome shotgun (WGS) entry which is preliminary data.</text>
</comment>
<dbReference type="EMBL" id="LKET01000021">
    <property type="protein sequence ID" value="KPU45433.1"/>
    <property type="molecule type" value="Genomic_DNA"/>
</dbReference>
<dbReference type="PROSITE" id="PS51354">
    <property type="entry name" value="GLUTAREDOXIN_2"/>
    <property type="match status" value="1"/>
</dbReference>
<name>A0A0P8W9Z1_9CLOT</name>
<sequence length="89" mass="9937">MKKIVIYGSHLCGDTNALIDYLSQKGIGYEYHDISKELSNLKAFLKVRDINPMYDAVKSAGGVGIPTIFVEDELIIDFDQEKLEKSLGL</sequence>
<dbReference type="AlphaFoldDB" id="A0A0P8W9Z1"/>
<keyword evidence="3" id="KW-1185">Reference proteome</keyword>
<dbReference type="RefSeq" id="WP_054873784.1">
    <property type="nucleotide sequence ID" value="NZ_LKET01000021.1"/>
</dbReference>
<dbReference type="Gene3D" id="3.40.30.10">
    <property type="entry name" value="Glutaredoxin"/>
    <property type="match status" value="1"/>
</dbReference>
<dbReference type="InterPro" id="IPR036249">
    <property type="entry name" value="Thioredoxin-like_sf"/>
</dbReference>
<dbReference type="Proteomes" id="UP000050326">
    <property type="component" value="Unassembled WGS sequence"/>
</dbReference>
<evidence type="ECO:0000313" key="2">
    <source>
        <dbReference type="EMBL" id="KPU45433.1"/>
    </source>
</evidence>
<reference evidence="2 3" key="1">
    <citation type="submission" date="2015-09" db="EMBL/GenBank/DDBJ databases">
        <title>Genome sequence of Oxobacter pfennigii DSM 3222.</title>
        <authorList>
            <person name="Poehlein A."/>
            <person name="Bengelsdorf F.R."/>
            <person name="Schiel-Bengelsdorf B."/>
            <person name="Duerre P."/>
            <person name="Daniel R."/>
        </authorList>
    </citation>
    <scope>NUCLEOTIDE SEQUENCE [LARGE SCALE GENOMIC DNA]</scope>
    <source>
        <strain evidence="2 3">DSM 3222</strain>
    </source>
</reference>
<protein>
    <submittedName>
        <fullName evidence="2">Glutaredoxin</fullName>
    </submittedName>
</protein>
<dbReference type="InterPro" id="IPR002109">
    <property type="entry name" value="Glutaredoxin"/>
</dbReference>
<feature type="domain" description="Glutaredoxin" evidence="1">
    <location>
        <begin position="4"/>
        <end position="75"/>
    </location>
</feature>
<gene>
    <name evidence="2" type="ORF">OXPF_06660</name>
</gene>